<comment type="caution">
    <text evidence="2">The sequence shown here is derived from an EMBL/GenBank/DDBJ whole genome shotgun (WGS) entry which is preliminary data.</text>
</comment>
<proteinExistence type="predicted"/>
<gene>
    <name evidence="2" type="ORF">ACE05E_07075</name>
</gene>
<evidence type="ECO:0000313" key="3">
    <source>
        <dbReference type="Proteomes" id="UP001576762"/>
    </source>
</evidence>
<evidence type="ECO:0000256" key="1">
    <source>
        <dbReference type="SAM" id="SignalP"/>
    </source>
</evidence>
<sequence>MIRKFRLMTTMVLLLMALPANAEPTDSLQLWIDGQSYDVALTSNERLASALSPRRRLGGTGLCLRANARGWR</sequence>
<dbReference type="Proteomes" id="UP001576762">
    <property type="component" value="Unassembled WGS sequence"/>
</dbReference>
<name>A0ABV4W5B4_9GAMM</name>
<accession>A0ABV4W5B4</accession>
<dbReference type="EMBL" id="JBHFLD010000007">
    <property type="protein sequence ID" value="MFB2715242.1"/>
    <property type="molecule type" value="Genomic_DNA"/>
</dbReference>
<organism evidence="2 3">
    <name type="scientific">Marinobacter shengliensis</name>
    <dbReference type="NCBI Taxonomy" id="1389223"/>
    <lineage>
        <taxon>Bacteria</taxon>
        <taxon>Pseudomonadati</taxon>
        <taxon>Pseudomonadota</taxon>
        <taxon>Gammaproteobacteria</taxon>
        <taxon>Pseudomonadales</taxon>
        <taxon>Marinobacteraceae</taxon>
        <taxon>Marinobacter</taxon>
    </lineage>
</organism>
<evidence type="ECO:0000313" key="2">
    <source>
        <dbReference type="EMBL" id="MFB2715242.1"/>
    </source>
</evidence>
<feature type="chain" id="PRO_5045847718" description="Cyclophilin-like domain-containing protein" evidence="1">
    <location>
        <begin position="23"/>
        <end position="72"/>
    </location>
</feature>
<keyword evidence="3" id="KW-1185">Reference proteome</keyword>
<evidence type="ECO:0008006" key="4">
    <source>
        <dbReference type="Google" id="ProtNLM"/>
    </source>
</evidence>
<feature type="signal peptide" evidence="1">
    <location>
        <begin position="1"/>
        <end position="22"/>
    </location>
</feature>
<protein>
    <recommendedName>
        <fullName evidence="4">Cyclophilin-like domain-containing protein</fullName>
    </recommendedName>
</protein>
<reference evidence="2 3" key="1">
    <citation type="submission" date="2024-09" db="EMBL/GenBank/DDBJ databases">
        <title>Draft genome sequences of 6 high pH adapted Marinobacter shengliensis sp. isolated from Mariana forearc serpentinite mud volcanoes.</title>
        <authorList>
            <person name="Elkassas S."/>
            <person name="Serres M."/>
            <person name="Michael N."/>
            <person name="Amina P."/>
            <person name="Teodora Z."/>
            <person name="Julie H."/>
        </authorList>
    </citation>
    <scope>NUCLEOTIDE SEQUENCE [LARGE SCALE GENOMIC DNA]</scope>
    <source>
        <strain evidence="2 3">EB4</strain>
    </source>
</reference>
<dbReference type="RefSeq" id="WP_374813591.1">
    <property type="nucleotide sequence ID" value="NZ_JBHFLD010000007.1"/>
</dbReference>
<keyword evidence="1" id="KW-0732">Signal</keyword>